<dbReference type="EMBL" id="RDFA01000003">
    <property type="protein sequence ID" value="RXK49499.1"/>
    <property type="molecule type" value="Genomic_DNA"/>
</dbReference>
<dbReference type="InterPro" id="IPR002716">
    <property type="entry name" value="PIN_dom"/>
</dbReference>
<proteinExistence type="predicted"/>
<evidence type="ECO:0000259" key="1">
    <source>
        <dbReference type="Pfam" id="PF01850"/>
    </source>
</evidence>
<dbReference type="AlphaFoldDB" id="A0A498KW81"/>
<feature type="domain" description="PIN" evidence="1">
    <location>
        <begin position="3"/>
        <end position="108"/>
    </location>
</feature>
<keyword evidence="3" id="KW-1185">Reference proteome</keyword>
<comment type="caution">
    <text evidence="2">The sequence shown here is derived from an EMBL/GenBank/DDBJ whole genome shotgun (WGS) entry which is preliminary data.</text>
</comment>
<dbReference type="InterPro" id="IPR029060">
    <property type="entry name" value="PIN-like_dom_sf"/>
</dbReference>
<dbReference type="Pfam" id="PF01850">
    <property type="entry name" value="PIN"/>
    <property type="match status" value="1"/>
</dbReference>
<dbReference type="Gene3D" id="3.40.50.1010">
    <property type="entry name" value="5'-nuclease"/>
    <property type="match status" value="1"/>
</dbReference>
<gene>
    <name evidence="2" type="ORF">EAF64_11375</name>
</gene>
<sequence>MTVVFDAEPLLAFAFDEPGADVVERWLDRVYDAEIDGYVTTLNLAEFRYVASRKASAEGADAHIDTLQDQGVSEYGIDSLWTSASGLKATYSPAIGDAYAIAAALALDENGSEDVTLLVGADDGYDVFETTDGFEHLFERFRDDPA</sequence>
<organism evidence="2 3">
    <name type="scientific">Halorientalis pallida</name>
    <dbReference type="NCBI Taxonomy" id="2479928"/>
    <lineage>
        <taxon>Archaea</taxon>
        <taxon>Methanobacteriati</taxon>
        <taxon>Methanobacteriota</taxon>
        <taxon>Stenosarchaea group</taxon>
        <taxon>Halobacteria</taxon>
        <taxon>Halobacteriales</taxon>
        <taxon>Haloarculaceae</taxon>
        <taxon>Halorientalis</taxon>
    </lineage>
</organism>
<dbReference type="Proteomes" id="UP000289691">
    <property type="component" value="Unassembled WGS sequence"/>
</dbReference>
<dbReference type="OrthoDB" id="220712at2157"/>
<evidence type="ECO:0000313" key="3">
    <source>
        <dbReference type="Proteomes" id="UP000289691"/>
    </source>
</evidence>
<protein>
    <submittedName>
        <fullName evidence="2">PIN domain-containing protein</fullName>
    </submittedName>
</protein>
<accession>A0A498KW81</accession>
<reference evidence="2 3" key="1">
    <citation type="submission" date="2019-01" db="EMBL/GenBank/DDBJ databases">
        <title>Halorientalis sp. F13-25 a new haloarchaeum isolated from hypersaline water.</title>
        <authorList>
            <person name="Ana D.-V."/>
            <person name="Cristina S.-P."/>
            <person name="Antonio V."/>
        </authorList>
    </citation>
    <scope>NUCLEOTIDE SEQUENCE [LARGE SCALE GENOMIC DNA]</scope>
    <source>
        <strain evidence="2 3">F13-25</strain>
    </source>
</reference>
<evidence type="ECO:0000313" key="2">
    <source>
        <dbReference type="EMBL" id="RXK49499.1"/>
    </source>
</evidence>
<dbReference type="RefSeq" id="WP_129069095.1">
    <property type="nucleotide sequence ID" value="NZ_RDFA01000003.1"/>
</dbReference>
<dbReference type="SUPFAM" id="SSF88723">
    <property type="entry name" value="PIN domain-like"/>
    <property type="match status" value="1"/>
</dbReference>
<name>A0A498KW81_9EURY</name>